<organism evidence="6 7">
    <name type="scientific">Brassica napus</name>
    <name type="common">Rape</name>
    <dbReference type="NCBI Taxonomy" id="3708"/>
    <lineage>
        <taxon>Eukaryota</taxon>
        <taxon>Viridiplantae</taxon>
        <taxon>Streptophyta</taxon>
        <taxon>Embryophyta</taxon>
        <taxon>Tracheophyta</taxon>
        <taxon>Spermatophyta</taxon>
        <taxon>Magnoliopsida</taxon>
        <taxon>eudicotyledons</taxon>
        <taxon>Gunneridae</taxon>
        <taxon>Pentapetalae</taxon>
        <taxon>rosids</taxon>
        <taxon>malvids</taxon>
        <taxon>Brassicales</taxon>
        <taxon>Brassicaceae</taxon>
        <taxon>Brassiceae</taxon>
        <taxon>Brassica</taxon>
    </lineage>
</organism>
<dbReference type="Pfam" id="PF07765">
    <property type="entry name" value="KIP1"/>
    <property type="match status" value="1"/>
</dbReference>
<gene>
    <name evidence="6" type="ORF">HID58_042340</name>
</gene>
<feature type="coiled-coil region" evidence="3">
    <location>
        <begin position="285"/>
        <end position="487"/>
    </location>
</feature>
<keyword evidence="1 3" id="KW-0175">Coiled coil</keyword>
<dbReference type="PROSITE" id="PS51774">
    <property type="entry name" value="NAB"/>
    <property type="match status" value="1"/>
</dbReference>
<dbReference type="EMBL" id="JAGKQM010000011">
    <property type="protein sequence ID" value="KAH0902837.1"/>
    <property type="molecule type" value="Genomic_DNA"/>
</dbReference>
<dbReference type="InterPro" id="IPR051861">
    <property type="entry name" value="NET_actin-binding_domain"/>
</dbReference>
<evidence type="ECO:0000313" key="7">
    <source>
        <dbReference type="Proteomes" id="UP000824890"/>
    </source>
</evidence>
<feature type="compositionally biased region" description="Basic residues" evidence="4">
    <location>
        <begin position="1361"/>
        <end position="1375"/>
    </location>
</feature>
<reference evidence="6 7" key="1">
    <citation type="submission" date="2021-05" db="EMBL/GenBank/DDBJ databases">
        <title>Genome Assembly of Synthetic Allotetraploid Brassica napus Reveals Homoeologous Exchanges between Subgenomes.</title>
        <authorList>
            <person name="Davis J.T."/>
        </authorList>
    </citation>
    <scope>NUCLEOTIDE SEQUENCE [LARGE SCALE GENOMIC DNA]</scope>
    <source>
        <strain evidence="7">cv. Da-Ae</strain>
        <tissue evidence="6">Seedling</tissue>
    </source>
</reference>
<dbReference type="Proteomes" id="UP000824890">
    <property type="component" value="Unassembled WGS sequence"/>
</dbReference>
<evidence type="ECO:0000256" key="1">
    <source>
        <dbReference type="ARBA" id="ARBA00023054"/>
    </source>
</evidence>
<feature type="region of interest" description="Disordered" evidence="4">
    <location>
        <begin position="159"/>
        <end position="184"/>
    </location>
</feature>
<dbReference type="PANTHER" id="PTHR32258:SF45">
    <property type="entry name" value="PROTEIN NETWORKED 1B"/>
    <property type="match status" value="1"/>
</dbReference>
<feature type="domain" description="NAB" evidence="5">
    <location>
        <begin position="61"/>
        <end position="140"/>
    </location>
</feature>
<evidence type="ECO:0000259" key="5">
    <source>
        <dbReference type="PROSITE" id="PS51774"/>
    </source>
</evidence>
<feature type="coiled-coil region" evidence="3">
    <location>
        <begin position="1077"/>
        <end position="1118"/>
    </location>
</feature>
<keyword evidence="7" id="KW-1185">Reference proteome</keyword>
<comment type="caution">
    <text evidence="6">The sequence shown here is derived from an EMBL/GenBank/DDBJ whole genome shotgun (WGS) entry which is preliminary data.</text>
</comment>
<feature type="coiled-coil region" evidence="3">
    <location>
        <begin position="1496"/>
        <end position="1570"/>
    </location>
</feature>
<proteinExistence type="inferred from homology"/>
<feature type="coiled-coil region" evidence="3">
    <location>
        <begin position="518"/>
        <end position="608"/>
    </location>
</feature>
<accession>A0ABQ8BDD8</accession>
<sequence>MLFLQEDPAYKDQSDIHHLEQSAKVCFFFGLGKQLISHVKLPLIADFLLISHLQSDSTRMYSWWWDSHIPKNSKWIQDNLADMDSKVKTMIKLIETDADSFARRAEMYYKKRPELMKLVEELYRAYRALAERYDHTTVQLRHAHKAMAEAFPDQVPFDMIDDSASSTSGPPKEDGATSKSSSSHLNELYQTSDAHQGDSEVESLKRTLLELQTEKEALSLRYQLSLNKLSRLEKELSNAQNDVRGFDERACKAEIEIKVLKESLAKLEVERDTGLLQCTQSMERIADLEASVSHEQEQASSLTQEISRLQSEKEAGLVQYNKCLELISVLEKRIRDAEESVEMFKDKSEQAENETKALKQEVVKLNEVNEDLKVRYQKCLETISNLEREVSHAQDNAKRLSSEVLAGAAKVKTVEEQCARLESFNQNLKVEADNLAQKMSAKDQELVWKQKELEKLQDLMQEQQFRFSELETSLRSLESLHSQSQEEQKVLTMELQSKTQVLRELEMSNHNDSSTITLQIQRNEISCLKKMKEKLEEEVAKQMNQSSALQVEIHRVKGYMDNLNRRYQQLIEQVRLTGFDPSALVLSVKKLQEENSKLLQLCTKQRDDKDTLTRKLSEMDNIIRKNADLEKFLLISNTKLDGSKEKAEDLQERFESLRRERSELADERTNFFSQLQIMTANMRKLLEKNSLLERSLSNANIELESLRDKSKCFEELFTLLKNDKSELIKEKESLVSQLHKVEEKLGVLEKKFTELEVKYTDSQNEKKLKSIQVEELQASLSTEKQEHADYKRSTESRLADLQRNVSLLREECRSSKREYEEELDRVVNKQVEIFILQKLIEELEQKNFSLMIECQKHEEESEVSEKLISELESENLEQQMEAEIFLDEIDSLRSAIYQVVKALQVEADCKITKDQTSRVVEKINGLKCSLSSAEYEMQRLVVENSVLLSLLGQFHSDGNMLEKDKQELLKANRLLKSELIRREQQEQELRDEIQTEHSKFERLHESYMVLQQDHSSTLNANKTLLSEFSQLSNGMCVVEEENDAALQEVVALSNMCVVYKSFGSEMAEEVKAFAETVRGLRESNIDLKHKVETLEEKLKGKEEENQGLEKKLEKLQEGLEVDNFLNGILERQVFNVDEILEHREMEITETEHMLKATHSENEELHKEVEELRKDIEESRNVRGDLQRQIFEMSDLAGRQEEEIRKLNTLNENLESEIELLHKEVQSRHLREELLSLELQEKSNEVGLWDADATSFYFDLQISSIREFFLENKVKELNGVCENFKEEDVAKTKKMKQMRERVCFLESQVTELKTQLSAYDPVIASLAKDEEAFCHELEESESITTPGNGIVIQKEVKPRLLRQRTRRGSYRSRSRRKTEEIQVTGESSRPRLKPEMREVKNDKMFEFSEESAESETTLLKNSKRTYRLSRNPSIESEKVVGVVDKQELSRNIEDKAKIMERLLSDSRRLLSLRISITDMKSKLEMNGKQGKVSKADIVIVKRQLKEMEEAVLQMTNTNEILSKEIEETSGDSRDIYRKVIMEKSRNGSEKIEQLQNKMQSIEQAVLKLEDGAKSKRSRTLILFRDMIHKGGKRSARQKKNRFCGFIRSSSKEEQDGL</sequence>
<feature type="coiled-coil region" evidence="3">
    <location>
        <begin position="968"/>
        <end position="996"/>
    </location>
</feature>
<dbReference type="InterPro" id="IPR011684">
    <property type="entry name" value="NAB"/>
</dbReference>
<evidence type="ECO:0000256" key="4">
    <source>
        <dbReference type="SAM" id="MobiDB-lite"/>
    </source>
</evidence>
<evidence type="ECO:0000313" key="6">
    <source>
        <dbReference type="EMBL" id="KAH0902837.1"/>
    </source>
</evidence>
<comment type="similarity">
    <text evidence="2">Belongs to the NET family.</text>
</comment>
<evidence type="ECO:0000256" key="3">
    <source>
        <dbReference type="SAM" id="Coils"/>
    </source>
</evidence>
<feature type="region of interest" description="Disordered" evidence="4">
    <location>
        <begin position="1361"/>
        <end position="1390"/>
    </location>
</feature>
<feature type="coiled-coil region" evidence="3">
    <location>
        <begin position="640"/>
        <end position="888"/>
    </location>
</feature>
<feature type="coiled-coil region" evidence="3">
    <location>
        <begin position="201"/>
        <end position="249"/>
    </location>
</feature>
<name>A0ABQ8BDD8_BRANA</name>
<protein>
    <recommendedName>
        <fullName evidence="5">NAB domain-containing protein</fullName>
    </recommendedName>
</protein>
<dbReference type="PANTHER" id="PTHR32258">
    <property type="entry name" value="PROTEIN NETWORKED 4A"/>
    <property type="match status" value="1"/>
</dbReference>
<feature type="coiled-coil region" evidence="3">
    <location>
        <begin position="1154"/>
        <end position="1223"/>
    </location>
</feature>
<evidence type="ECO:0000256" key="2">
    <source>
        <dbReference type="ARBA" id="ARBA00038006"/>
    </source>
</evidence>